<dbReference type="EMBL" id="RDQH01000328">
    <property type="protein sequence ID" value="RXI06226.1"/>
    <property type="molecule type" value="Genomic_DNA"/>
</dbReference>
<reference evidence="2 3" key="1">
    <citation type="submission" date="2018-10" db="EMBL/GenBank/DDBJ databases">
        <title>A high-quality apple genome assembly.</title>
        <authorList>
            <person name="Hu J."/>
        </authorList>
    </citation>
    <scope>NUCLEOTIDE SEQUENCE [LARGE SCALE GENOMIC DNA]</scope>
    <source>
        <strain evidence="3">cv. HFTH1</strain>
        <tissue evidence="2">Young leaf</tissue>
    </source>
</reference>
<dbReference type="GO" id="GO:0003746">
    <property type="term" value="F:translation elongation factor activity"/>
    <property type="evidence" value="ECO:0007669"/>
    <property type="project" value="InterPro"/>
</dbReference>
<feature type="domain" description="Translation initiation factor 5A C-terminal" evidence="1">
    <location>
        <begin position="2"/>
        <end position="40"/>
    </location>
</feature>
<dbReference type="Gene3D" id="2.40.50.140">
    <property type="entry name" value="Nucleic acid-binding proteins"/>
    <property type="match status" value="1"/>
</dbReference>
<organism evidence="2 3">
    <name type="scientific">Malus domestica</name>
    <name type="common">Apple</name>
    <name type="synonym">Pyrus malus</name>
    <dbReference type="NCBI Taxonomy" id="3750"/>
    <lineage>
        <taxon>Eukaryota</taxon>
        <taxon>Viridiplantae</taxon>
        <taxon>Streptophyta</taxon>
        <taxon>Embryophyta</taxon>
        <taxon>Tracheophyta</taxon>
        <taxon>Spermatophyta</taxon>
        <taxon>Magnoliopsida</taxon>
        <taxon>eudicotyledons</taxon>
        <taxon>Gunneridae</taxon>
        <taxon>Pentapetalae</taxon>
        <taxon>rosids</taxon>
        <taxon>fabids</taxon>
        <taxon>Rosales</taxon>
        <taxon>Rosaceae</taxon>
        <taxon>Amygdaloideae</taxon>
        <taxon>Maleae</taxon>
        <taxon>Malus</taxon>
    </lineage>
</organism>
<dbReference type="InterPro" id="IPR020189">
    <property type="entry name" value="IF5A_C"/>
</dbReference>
<dbReference type="Pfam" id="PF01287">
    <property type="entry name" value="eIF-5a"/>
    <property type="match status" value="1"/>
</dbReference>
<dbReference type="GO" id="GO:0043022">
    <property type="term" value="F:ribosome binding"/>
    <property type="evidence" value="ECO:0007669"/>
    <property type="project" value="InterPro"/>
</dbReference>
<dbReference type="SUPFAM" id="SSF50249">
    <property type="entry name" value="Nucleic acid-binding proteins"/>
    <property type="match status" value="1"/>
</dbReference>
<dbReference type="GO" id="GO:0003723">
    <property type="term" value="F:RNA binding"/>
    <property type="evidence" value="ECO:0007669"/>
    <property type="project" value="InterPro"/>
</dbReference>
<evidence type="ECO:0000259" key="1">
    <source>
        <dbReference type="Pfam" id="PF01287"/>
    </source>
</evidence>
<evidence type="ECO:0000313" key="3">
    <source>
        <dbReference type="Proteomes" id="UP000290289"/>
    </source>
</evidence>
<gene>
    <name evidence="2" type="ORF">DVH24_018268</name>
</gene>
<dbReference type="GO" id="GO:0045905">
    <property type="term" value="P:positive regulation of translational termination"/>
    <property type="evidence" value="ECO:0007669"/>
    <property type="project" value="InterPro"/>
</dbReference>
<dbReference type="InterPro" id="IPR012340">
    <property type="entry name" value="NA-bd_OB-fold"/>
</dbReference>
<protein>
    <recommendedName>
        <fullName evidence="1">Translation initiation factor 5A C-terminal domain-containing protein</fullName>
    </recommendedName>
</protein>
<proteinExistence type="predicted"/>
<dbReference type="GO" id="GO:0045901">
    <property type="term" value="P:positive regulation of translational elongation"/>
    <property type="evidence" value="ECO:0007669"/>
    <property type="project" value="InterPro"/>
</dbReference>
<name>A0A498KFT6_MALDO</name>
<dbReference type="AlphaFoldDB" id="A0A498KFT6"/>
<keyword evidence="3" id="KW-1185">Reference proteome</keyword>
<comment type="caution">
    <text evidence="2">The sequence shown here is derived from an EMBL/GenBank/DDBJ whole genome shotgun (WGS) entry which is preliminary data.</text>
</comment>
<dbReference type="STRING" id="3750.A0A498KFT6"/>
<sequence>MRLPTDDSLLTQIKDGFKDGKDFVVTVMSTMGEEQKCALKVIGPKNKLVKVTSFQIPWQKELDAYL</sequence>
<evidence type="ECO:0000313" key="2">
    <source>
        <dbReference type="EMBL" id="RXI06226.1"/>
    </source>
</evidence>
<dbReference type="Proteomes" id="UP000290289">
    <property type="component" value="Chromosome 2"/>
</dbReference>
<accession>A0A498KFT6</accession>